<gene>
    <name evidence="2" type="ORF">HRQ91_04435</name>
</gene>
<keyword evidence="3" id="KW-1185">Reference proteome</keyword>
<organism evidence="2 3">
    <name type="scientific">Treponema parvum</name>
    <dbReference type="NCBI Taxonomy" id="138851"/>
    <lineage>
        <taxon>Bacteria</taxon>
        <taxon>Pseudomonadati</taxon>
        <taxon>Spirochaetota</taxon>
        <taxon>Spirochaetia</taxon>
        <taxon>Spirochaetales</taxon>
        <taxon>Treponemataceae</taxon>
        <taxon>Treponema</taxon>
    </lineage>
</organism>
<name>A0A975F3R0_9SPIR</name>
<feature type="chain" id="PRO_5036963704" description="MORN repeat variant" evidence="1">
    <location>
        <begin position="29"/>
        <end position="311"/>
    </location>
</feature>
<dbReference type="EMBL" id="CP054142">
    <property type="protein sequence ID" value="QTQ13763.1"/>
    <property type="molecule type" value="Genomic_DNA"/>
</dbReference>
<feature type="signal peptide" evidence="1">
    <location>
        <begin position="1"/>
        <end position="28"/>
    </location>
</feature>
<keyword evidence="1" id="KW-0732">Signal</keyword>
<reference evidence="2 3" key="1">
    <citation type="journal article" date="2021" name="Microbiol. Resour. Announc.">
        <title>Complete Genome Sequences of Three Human Oral Treponema parvum Isolates.</title>
        <authorList>
            <person name="Zeng H."/>
            <person name="Watt R.M."/>
        </authorList>
    </citation>
    <scope>NUCLEOTIDE SEQUENCE [LARGE SCALE GENOMIC DNA]</scope>
    <source>
        <strain evidence="2 3">ATCC 700770</strain>
    </source>
</reference>
<sequence>MKTSSGRRIFFLYAIFSCFLFGSIKAHAAEPAAAETRETKAHFDAAGKLRSLYAGEYGTFSVDAFNLSVFLTDSYEDLTVRRKYDENMRLVSKEHWNIVFPAEKSSVLLAETFFYVAGSAVPFKCVIENFAEKKITEVIFNERGLKAEQNTYLKISGKAESADDSAAATGSAISAADNSAMAGGSSDISRDLKPDAAAQKQNLILSESLLWKYDDENRILEYEKHGYAGGKKNSQKSVYSYDAPGGEPDYVFYDNGVMRFKRIFSDIDAYTETSYFDGGFTVEALYKHGVKKEENFFLNGRLQNRIEYEIE</sequence>
<evidence type="ECO:0008006" key="4">
    <source>
        <dbReference type="Google" id="ProtNLM"/>
    </source>
</evidence>
<evidence type="ECO:0000313" key="3">
    <source>
        <dbReference type="Proteomes" id="UP000671908"/>
    </source>
</evidence>
<accession>A0A975F3R0</accession>
<dbReference type="RefSeq" id="WP_210120442.1">
    <property type="nucleotide sequence ID" value="NZ_CP054142.1"/>
</dbReference>
<evidence type="ECO:0000256" key="1">
    <source>
        <dbReference type="SAM" id="SignalP"/>
    </source>
</evidence>
<dbReference type="AlphaFoldDB" id="A0A975F3R0"/>
<dbReference type="KEGG" id="tpav:HRQ91_04435"/>
<evidence type="ECO:0000313" key="2">
    <source>
        <dbReference type="EMBL" id="QTQ13763.1"/>
    </source>
</evidence>
<dbReference type="Proteomes" id="UP000671908">
    <property type="component" value="Chromosome"/>
</dbReference>
<proteinExistence type="predicted"/>
<protein>
    <recommendedName>
        <fullName evidence="4">MORN repeat variant</fullName>
    </recommendedName>
</protein>